<dbReference type="EMBL" id="SEYY01012234">
    <property type="protein sequence ID" value="KAB7500914.1"/>
    <property type="molecule type" value="Genomic_DNA"/>
</dbReference>
<feature type="transmembrane region" description="Helical" evidence="1">
    <location>
        <begin position="9"/>
        <end position="29"/>
    </location>
</feature>
<dbReference type="OrthoDB" id="5945460at2759"/>
<sequence>MLVLISKRCIILITIFALVFLQLVMYVGFNPHIFNHGKRNLYSYSIWKGFDIPLIKTDCFSTSEKDYNLENLVRDIKSLKKSTTKSECEDFLDLFDNIFKVSHQYSRALSFPKKFQERLQKSLNKNLFNSLSHQLLIYVFNHVTLESSVYNPLRSKRPVGHNDENVWSYVERLSSETLPNCDFCKYKDFTAIDELGRHETTFTVRVTNTFKLEKWHGMIIMKKHHPTNFSMQEFEMFLNDVVNWANEAQVIDPSYIYPSAVWDVLYKAGASQIHPHIHVLVSRNYYFGKVEQLRRAAQNYFEKTGHNYFTKLVEIYSALGLAVHLGKAVALCTLAGSGDLEVMILSDSPTSDLFRLFYFTLQVYHELNFPCHSMFMGWSALGSSEKAKFGKIPAILRVVTRGNCMSKTNDISSIDLFLTNFRDYDPWLLSRLLSKKISNSEDLYKNKKQK</sequence>
<evidence type="ECO:0000313" key="3">
    <source>
        <dbReference type="Proteomes" id="UP000326759"/>
    </source>
</evidence>
<dbReference type="InterPro" id="IPR036265">
    <property type="entry name" value="HIT-like_sf"/>
</dbReference>
<comment type="caution">
    <text evidence="2">The sequence shown here is derived from an EMBL/GenBank/DDBJ whole genome shotgun (WGS) entry which is preliminary data.</text>
</comment>
<keyword evidence="1" id="KW-0812">Transmembrane</keyword>
<dbReference type="SUPFAM" id="SSF54197">
    <property type="entry name" value="HIT-like"/>
    <property type="match status" value="1"/>
</dbReference>
<name>A0A5N5T318_9CRUS</name>
<evidence type="ECO:0000256" key="1">
    <source>
        <dbReference type="SAM" id="Phobius"/>
    </source>
</evidence>
<evidence type="ECO:0000313" key="2">
    <source>
        <dbReference type="EMBL" id="KAB7500914.1"/>
    </source>
</evidence>
<organism evidence="2 3">
    <name type="scientific">Armadillidium nasatum</name>
    <dbReference type="NCBI Taxonomy" id="96803"/>
    <lineage>
        <taxon>Eukaryota</taxon>
        <taxon>Metazoa</taxon>
        <taxon>Ecdysozoa</taxon>
        <taxon>Arthropoda</taxon>
        <taxon>Crustacea</taxon>
        <taxon>Multicrustacea</taxon>
        <taxon>Malacostraca</taxon>
        <taxon>Eumalacostraca</taxon>
        <taxon>Peracarida</taxon>
        <taxon>Isopoda</taxon>
        <taxon>Oniscidea</taxon>
        <taxon>Crinocheta</taxon>
        <taxon>Armadillidiidae</taxon>
        <taxon>Armadillidium</taxon>
    </lineage>
</organism>
<reference evidence="2 3" key="1">
    <citation type="journal article" date="2019" name="PLoS Biol.">
        <title>Sex chromosomes control vertical transmission of feminizing Wolbachia symbionts in an isopod.</title>
        <authorList>
            <person name="Becking T."/>
            <person name="Chebbi M.A."/>
            <person name="Giraud I."/>
            <person name="Moumen B."/>
            <person name="Laverre T."/>
            <person name="Caubet Y."/>
            <person name="Peccoud J."/>
            <person name="Gilbert C."/>
            <person name="Cordaux R."/>
        </authorList>
    </citation>
    <scope>NUCLEOTIDE SEQUENCE [LARGE SCALE GENOMIC DNA]</scope>
    <source>
        <strain evidence="2">ANa2</strain>
        <tissue evidence="2">Whole body excluding digestive tract and cuticle</tissue>
    </source>
</reference>
<accession>A0A5N5T318</accession>
<keyword evidence="1" id="KW-1133">Transmembrane helix</keyword>
<proteinExistence type="predicted"/>
<dbReference type="Proteomes" id="UP000326759">
    <property type="component" value="Unassembled WGS sequence"/>
</dbReference>
<gene>
    <name evidence="2" type="ORF">Anas_04321</name>
</gene>
<dbReference type="AlphaFoldDB" id="A0A5N5T318"/>
<protein>
    <submittedName>
        <fullName evidence="2">Uncharacterized protein</fullName>
    </submittedName>
</protein>
<keyword evidence="1" id="KW-0472">Membrane</keyword>
<keyword evidence="3" id="KW-1185">Reference proteome</keyword>